<comment type="caution">
    <text evidence="1">The sequence shown here is derived from an EMBL/GenBank/DDBJ whole genome shotgun (WGS) entry which is preliminary data.</text>
</comment>
<protein>
    <recommendedName>
        <fullName evidence="3">Transposase</fullName>
    </recommendedName>
</protein>
<keyword evidence="2" id="KW-1185">Reference proteome</keyword>
<proteinExistence type="predicted"/>
<organism evidence="1 2">
    <name type="scientific">Kitasatospora cystarginea</name>
    <dbReference type="NCBI Taxonomy" id="58350"/>
    <lineage>
        <taxon>Bacteria</taxon>
        <taxon>Bacillati</taxon>
        <taxon>Actinomycetota</taxon>
        <taxon>Actinomycetes</taxon>
        <taxon>Kitasatosporales</taxon>
        <taxon>Streptomycetaceae</taxon>
        <taxon>Kitasatospora</taxon>
    </lineage>
</organism>
<gene>
    <name evidence="1" type="ORF">GCM10010430_72000</name>
</gene>
<evidence type="ECO:0000313" key="2">
    <source>
        <dbReference type="Proteomes" id="UP001500305"/>
    </source>
</evidence>
<reference evidence="1 2" key="1">
    <citation type="journal article" date="2019" name="Int. J. Syst. Evol. Microbiol.">
        <title>The Global Catalogue of Microorganisms (GCM) 10K type strain sequencing project: providing services to taxonomists for standard genome sequencing and annotation.</title>
        <authorList>
            <consortium name="The Broad Institute Genomics Platform"/>
            <consortium name="The Broad Institute Genome Sequencing Center for Infectious Disease"/>
            <person name="Wu L."/>
            <person name="Ma J."/>
        </authorList>
    </citation>
    <scope>NUCLEOTIDE SEQUENCE [LARGE SCALE GENOMIC DNA]</scope>
    <source>
        <strain evidence="1 2">JCM 7356</strain>
    </source>
</reference>
<sequence length="79" mass="8888">MAPVPRRTVPWVRGRGPNWVLSLPRERRHQAADLTGKGASNGKTERKFDMVDGNAHERLAIFAIRKNGLASRNRTARLT</sequence>
<dbReference type="EMBL" id="BAAATR010000052">
    <property type="protein sequence ID" value="GAA2275687.1"/>
    <property type="molecule type" value="Genomic_DNA"/>
</dbReference>
<name>A0ABN3EX17_9ACTN</name>
<accession>A0ABN3EX17</accession>
<evidence type="ECO:0000313" key="1">
    <source>
        <dbReference type="EMBL" id="GAA2275687.1"/>
    </source>
</evidence>
<dbReference type="Proteomes" id="UP001500305">
    <property type="component" value="Unassembled WGS sequence"/>
</dbReference>
<evidence type="ECO:0008006" key="3">
    <source>
        <dbReference type="Google" id="ProtNLM"/>
    </source>
</evidence>